<dbReference type="InterPro" id="IPR055077">
    <property type="entry name" value="BRCA2_TR2"/>
</dbReference>
<dbReference type="InterPro" id="IPR012340">
    <property type="entry name" value="NA-bd_OB-fold"/>
</dbReference>
<dbReference type="InterPro" id="IPR036315">
    <property type="entry name" value="BRCA2_hlx_sf"/>
</dbReference>
<evidence type="ECO:0000256" key="13">
    <source>
        <dbReference type="ARBA" id="ARBA00068762"/>
    </source>
</evidence>
<evidence type="ECO:0000313" key="18">
    <source>
        <dbReference type="Proteomes" id="UP000515203"/>
    </source>
</evidence>
<keyword evidence="4" id="KW-0597">Phosphoprotein</keyword>
<dbReference type="PANTHER" id="PTHR11289:SF0">
    <property type="entry name" value="BREAST CANCER TYPE 2 SUSCEPTIBILITY PROTEIN"/>
    <property type="match status" value="1"/>
</dbReference>
<proteinExistence type="predicted"/>
<evidence type="ECO:0000256" key="7">
    <source>
        <dbReference type="ARBA" id="ARBA00022843"/>
    </source>
</evidence>
<comment type="subcellular location">
    <subcellularLocation>
        <location evidence="2">Cytoplasm</location>
        <location evidence="2">Cytoskeleton</location>
        <location evidence="2">Microtubule organizing center</location>
        <location evidence="2">Centrosome</location>
    </subcellularLocation>
    <subcellularLocation>
        <location evidence="1">Nucleus</location>
    </subcellularLocation>
</comment>
<dbReference type="Proteomes" id="UP000515203">
    <property type="component" value="Unplaced"/>
</dbReference>
<evidence type="ECO:0000313" key="19">
    <source>
        <dbReference type="RefSeq" id="XP_004631191.1"/>
    </source>
</evidence>
<dbReference type="InterPro" id="IPR002093">
    <property type="entry name" value="BRCA2_repeat"/>
</dbReference>
<dbReference type="PIRSF" id="PIRSF002397">
    <property type="entry name" value="BRCA2"/>
    <property type="match status" value="1"/>
</dbReference>
<dbReference type="RefSeq" id="XP_004631191.1">
    <property type="nucleotide sequence ID" value="XM_004631134.2"/>
</dbReference>
<feature type="region of interest" description="Disordered" evidence="16">
    <location>
        <begin position="418"/>
        <end position="470"/>
    </location>
</feature>
<dbReference type="CDD" id="cd04494">
    <property type="entry name" value="BRCA2DBD_OB2"/>
    <property type="match status" value="1"/>
</dbReference>
<keyword evidence="3" id="KW-0963">Cytoplasm</keyword>
<dbReference type="Pfam" id="PF09121">
    <property type="entry name" value="Tower"/>
    <property type="match status" value="1"/>
</dbReference>
<keyword evidence="12" id="KW-0539">Nucleus</keyword>
<keyword evidence="18" id="KW-1185">Reference proteome</keyword>
<dbReference type="GO" id="GO:0005634">
    <property type="term" value="C:nucleus"/>
    <property type="evidence" value="ECO:0007669"/>
    <property type="project" value="UniProtKB-SubCell"/>
</dbReference>
<keyword evidence="7" id="KW-0832">Ubl conjugation</keyword>
<feature type="domain" description="Tower" evidence="17">
    <location>
        <begin position="2811"/>
        <end position="2852"/>
    </location>
</feature>
<dbReference type="Pfam" id="PF22687">
    <property type="entry name" value="BRCA2_TR2"/>
    <property type="match status" value="1"/>
</dbReference>
<evidence type="ECO:0000256" key="1">
    <source>
        <dbReference type="ARBA" id="ARBA00004123"/>
    </source>
</evidence>
<feature type="region of interest" description="Disordered" evidence="16">
    <location>
        <begin position="3335"/>
        <end position="3407"/>
    </location>
</feature>
<dbReference type="GO" id="GO:0007127">
    <property type="term" value="P:meiosis I"/>
    <property type="evidence" value="ECO:0007669"/>
    <property type="project" value="UniProtKB-ARBA"/>
</dbReference>
<dbReference type="Gene3D" id="2.40.50.140">
    <property type="entry name" value="Nucleic acid-binding proteins"/>
    <property type="match status" value="3"/>
</dbReference>
<evidence type="ECO:0000256" key="10">
    <source>
        <dbReference type="ARBA" id="ARBA00023204"/>
    </source>
</evidence>
<feature type="compositionally biased region" description="Basic residues" evidence="16">
    <location>
        <begin position="3393"/>
        <end position="3407"/>
    </location>
</feature>
<dbReference type="PANTHER" id="PTHR11289">
    <property type="entry name" value="BREAST CANCER TYPE 2 SUSCEPTIBILITY PROTEIN BRCA2"/>
    <property type="match status" value="1"/>
</dbReference>
<dbReference type="Pfam" id="PF09104">
    <property type="entry name" value="BRCA-2_OB3"/>
    <property type="match status" value="1"/>
</dbReference>
<evidence type="ECO:0000259" key="17">
    <source>
        <dbReference type="SMART" id="SM01341"/>
    </source>
</evidence>
<feature type="repeat" description="BRCA2" evidence="15">
    <location>
        <begin position="1510"/>
        <end position="1544"/>
    </location>
</feature>
<dbReference type="PROSITE" id="PS50138">
    <property type="entry name" value="BRCA2_REPEAT"/>
    <property type="match status" value="6"/>
</dbReference>
<feature type="repeat" description="BRCA2" evidence="15">
    <location>
        <begin position="1822"/>
        <end position="1856"/>
    </location>
</feature>
<evidence type="ECO:0000256" key="6">
    <source>
        <dbReference type="ARBA" id="ARBA00022763"/>
    </source>
</evidence>
<feature type="repeat" description="BRCA2" evidence="15">
    <location>
        <begin position="1954"/>
        <end position="1988"/>
    </location>
</feature>
<dbReference type="SUPFAM" id="SSF50249">
    <property type="entry name" value="Nucleic acid-binding proteins"/>
    <property type="match status" value="3"/>
</dbReference>
<dbReference type="SUPFAM" id="SSF81878">
    <property type="entry name" value="BRCA2 tower domain"/>
    <property type="match status" value="1"/>
</dbReference>
<dbReference type="FunFam" id="2.40.50.140:FF:000211">
    <property type="entry name" value="breast cancer type 2 susceptibility protein"/>
    <property type="match status" value="1"/>
</dbReference>
<feature type="repeat" description="BRCA2" evidence="15">
    <location>
        <begin position="994"/>
        <end position="1028"/>
    </location>
</feature>
<dbReference type="GO" id="GO:0006355">
    <property type="term" value="P:regulation of DNA-templated transcription"/>
    <property type="evidence" value="ECO:0007669"/>
    <property type="project" value="TreeGrafter"/>
</dbReference>
<keyword evidence="11" id="KW-0206">Cytoskeleton</keyword>
<feature type="compositionally biased region" description="Basic and acidic residues" evidence="16">
    <location>
        <begin position="419"/>
        <end position="432"/>
    </location>
</feature>
<dbReference type="GO" id="GO:0003677">
    <property type="term" value="F:DNA binding"/>
    <property type="evidence" value="ECO:0007669"/>
    <property type="project" value="UniProtKB-KW"/>
</dbReference>
<feature type="region of interest" description="Disordered" evidence="16">
    <location>
        <begin position="755"/>
        <end position="783"/>
    </location>
</feature>
<dbReference type="Pfam" id="PF00634">
    <property type="entry name" value="BRCA2"/>
    <property type="match status" value="6"/>
</dbReference>
<dbReference type="InterPro" id="IPR015187">
    <property type="entry name" value="BRCA2_OB_1"/>
</dbReference>
<keyword evidence="8" id="KW-0238">DNA-binding</keyword>
<evidence type="ECO:0000256" key="16">
    <source>
        <dbReference type="SAM" id="MobiDB-lite"/>
    </source>
</evidence>
<evidence type="ECO:0000256" key="9">
    <source>
        <dbReference type="ARBA" id="ARBA00023172"/>
    </source>
</evidence>
<feature type="compositionally biased region" description="Polar residues" evidence="16">
    <location>
        <begin position="3340"/>
        <end position="3354"/>
    </location>
</feature>
<dbReference type="SUPFAM" id="SSF81872">
    <property type="entry name" value="BRCA2 helical domain"/>
    <property type="match status" value="1"/>
</dbReference>
<dbReference type="InterPro" id="IPR048262">
    <property type="entry name" value="BRCA2_OB_2_dom"/>
</dbReference>
<dbReference type="InterPro" id="IPR015205">
    <property type="entry name" value="Tower_dom"/>
</dbReference>
<dbReference type="FunFam" id="2.40.50.140:FF:000205">
    <property type="entry name" value="Breast cancer susceptibility protein 2"/>
    <property type="match status" value="1"/>
</dbReference>
<evidence type="ECO:0000256" key="2">
    <source>
        <dbReference type="ARBA" id="ARBA00004300"/>
    </source>
</evidence>
<dbReference type="Pfam" id="PF09169">
    <property type="entry name" value="BRCA-2_helical"/>
    <property type="match status" value="1"/>
</dbReference>
<keyword evidence="9" id="KW-0233">DNA recombination</keyword>
<sequence>MPFGSKERPSFFEIFKTQCNKADLGPISLNWFEELSSEAPPYNFEPAEESEYKINSYEPSLFKTPQRKPSYQLASTPVIFKEQGQTLPLYQSPLNELGEYTLTLGKDIANSELKNHRTMKAKVDQANDVASPPLNSCFSGSPLVLRCTQITPQRQKPVTGGSLFNTPRLMKSETPKHISESLGAEVDPDMSWSSSLATPPTLSSTMLIVRNEEESETIFPNDTVILKHSLSNYDENLKKNDIPFVIESENKNERETSHHGLGKMVGNSFGKVSSCKDHYGKLIPNPLEDEVHEAVKDTFEEDCFSLYFSKYKTGNLQKTSKIRKKIFHEERTNDRREEAKKHMKENKHSFASEVEPSDSDPLGSKVPSQKPFGHGSDRISKEAVPSSGCEWSQLTLSGLNATEIKEIALLPISSYDQNNSEKDLIDSEKESGNHSTSENCLPPFSNLPENISPGKKPAGERDKEQHLESNKDSILAVKEAISGTSPVTPLFQDIKSSIFKMRESSEETFSTVFSDNMINPNFKEETKASTSGLEIHTVCSQKEDSLCLSSVDNGSLLATITPSSVTLKNTGLISTLKKKTKKFVYAVNDEASCQRKKVQKDQKTELTSHSPQFEADVFETSLTFANAGAGLWYSSVKRNCLQNDPEELTSLTSCSRTNLRKCSNNESNYINTIISQDLNYKEAKLNKEKLPSLTSPDTDFLSCLQKRQCEDDPKSQKVSNIKENVLIAVYQPEVQHSEVKYSDIPFQSQKSFFDGHDNTSPLTLPPTSKDPLSNPVGISEGKESRKISESLNCKNCDTDCELAENISIEKDQGIYVLNGNYEKVELLPPEKYVAASPSVKIPFNRNTHLTVIQKDQEETSVISEMTTNPNSEELFIGSESNFVFQITDERNSPVLGTTKEIHRSDCSFIKEPILQNSALVVDTDVGDKQVSQVLITEDFDPSNIIHDLKENKSSIKQHLASDQDLKSDISLNKKPNRNNDYTHTMTGILDPVSSHSFGGSFKTASNKEIKISEHDIKKGKMLFKDIEEQYPTSSSSFEIVNTFLNNQKKLNKPHVCDSQSVSSVSTYVQSSASVSHGEINHTAFQMLSLKQDCHLNYNLTPSQKAEITELSTILEESGSQFEFTQFRKPIHLIPSNTLEVPGNQITASSTTSEELKHVDLHPAMNASSTSQVDSSKKFERALGEKHKFACLLQNNPNQSAAGFLTNEKEVEFRGFYSSLGTTKLNVSSEALQKALKLFSDIENISEETSAEVDPSFCSRRCSDSVLSVLKIENHNTDKNLNEKSNNGQLVLQNNDERTTSVFVEENTENYMRNTENKNNEYIGACGNTCKLRQLGDTDSSKNGTVYIHKDKNDFPCSDQHNIHLKSSSQFMSELNTQKESLSDLTCLEVVKAEETCYISSNKEQLTASEMDQYANNFDISFQTTSGKNIRVSKESLNKVVNFFDQKPEEWNDFSDSLHSELLSGRKNKMDLSSHGETNMKNKILGESTPACTGTELSFLQQPEYKIGNIKKPNLLGFYTASGKKVNILKESLDKVKNLFNENWQDGSKITKLGPQVAKSLEDKEDCKEGLELVCETVERTAVPKHEMPNLSNSLHRQPENLKTSNSISSEVEVHENVEIETNPPITSGTSQFPYSAINNLPLAFYTGHGNKISVNPALLFEMTKWLKRELDDEQEEINAAKVVCVKEYSQNYVGNPSNNISSSSIITENDKIHISEKQDLTHLSSSSMSDSYYFDVCHSDDTYDDSGYFSKNKFDSGVELSVNVKDKKNTGFSEVVPAVKEVSTYPQAINEDVYVQKPVTNSSPCKNKNTAINLAVTDSDNFEVGPPAFHTASGKMVFVSQDSTKIVKNIFTANCNKIINQNTENKSDICQRISVTTYNKPLDNSEDVIFPNSLDDEKCEHSSENFADTQSESLQRNKSMSGLEGVCERPSCVSLEASDTCKLNIGKLPKPISSTGVRGIFSTASGKSVEVSDGSLQKARQMFSKSEDSAKQLFSKVFKSNEHSDQFTKEENSIMHTPLKVLLPPKNFQHNASSSAFSGFSTASGKQVSVSESALHKVKGMLEEFDLIRTASTVEHSPSSRQDELEIPLCIDKRTPEHSIDFKTEKNCNNELKLPSNNSTEGSSLKSNDFVKVSPCPSQFKQDKQLVLGAKASLLENTHLLKNEQAFPKNEMEIGKIETFCSDPVQISAEVCSYHKEPKTYFETEAIEIAKAFMEDDELTDSVPPGHRTRTHSPFAYQKNERVLLNSRTGKRRAGALVSVGESQIKRSLLNEFDRIIENEEKSLKASKCTPDGTIKDRKLFTHHISLEPVTCGPTCTTNDQQGIQNLNFIAPDQEFLPKLYLCEHSTLEKSSNSLPVSRQPFYKVPTVRNERVRFSTTTGKATKVFVPPFKTKSHFHRDEYCVSKDINLEENKQKQNIDEYGPGGNENNVSNSESHQFNKNSSSQATVKIFTKCAEPLDLMASLQNAREIQDIRIKRKERQHICPQPGSLYLAKTSTVPRISLKAAVGGRIPSACSHKQLYMYGVSKHCMKINSKNAESFQFHTQDYFGKEDLQFGKGIQLADGGWLIPDNDGKAGKEEFYRALCDTPGIDPKLISRIWVYNHYRWIIWKLAAMEFAFPQEFANRCLNPERVLLQLKYRYDMEIDRSRRSAIKKITERDDTAAKTLVLCVSDIVSSNMNTSETFSNRTSSSNTKKVAIIELTDGWYAVKAQLDPPLSALIKNGRLGVGQKIIVHGAELVGSPEACSPLEAPDSLMLKISANSTRPARWCTKLGFFRDPRPFPLRLPSLFSDGGKVGCADVIVQRVYPVQWMEKTSSGLYIFRNEREEEKEAAKHAEIQQKKLEILFTKIQAEFEEDEANTAKWCASSPALKRQQVCALQDGAELYEAVRHAPDPDYLEGCFSEEQIRVLNNYRQMLNDKRQAQIQVEFRKAMESAEQEDLGLSRDVTTVWKLRVVSYERTESYSVILNIWRPSSDLYSLLTEGRRYRIYHLAASQSKSKSEKASIQLTATKKTQYQQLTASDEILSQVYHPREALCFNRLLDPDFQPSCSEVDLIGFVISVVKKKGLTPIVYLTDECYNFLAIKFWIDLNEDIVKHHMLIAASNLQWRPESYSAIPTLFAVDFSMFSASPKEGHFQERFNKMKNIVEDFDTFCNDAAKKLTQLLSVPDPRWPTPSKDCTTAPHTAQITGTKSLMSPPSSEINYQSPLSLCSPKGKSVSTPISVQITSKSCEGEKAINDPKNCKKRRALDFLSRVPVPPPVSPICTFVSPAAQKAFQPPRICGMKCETPKKKKKLNFPQLTPLKKNSEVSLLESNSIADEELAVINTQALLSDSAGENHLPSISESRKTAPSSSEDYLGQKSHCTVSLVKEQENSQASTEERKSNLQDTSRTKNLSKRLQRQQKHKQQ</sequence>
<organism evidence="18 19">
    <name type="scientific">Octodon degus</name>
    <name type="common">Degu</name>
    <name type="synonym">Sciurus degus</name>
    <dbReference type="NCBI Taxonomy" id="10160"/>
    <lineage>
        <taxon>Eukaryota</taxon>
        <taxon>Metazoa</taxon>
        <taxon>Chordata</taxon>
        <taxon>Craniata</taxon>
        <taxon>Vertebrata</taxon>
        <taxon>Euteleostomi</taxon>
        <taxon>Mammalia</taxon>
        <taxon>Eutheria</taxon>
        <taxon>Euarchontoglires</taxon>
        <taxon>Glires</taxon>
        <taxon>Rodentia</taxon>
        <taxon>Hystricomorpha</taxon>
        <taxon>Octodontidae</taxon>
        <taxon>Octodon</taxon>
    </lineage>
</organism>
<dbReference type="InParanoid" id="A0A6P3ETA4"/>
<feature type="region of interest" description="Disordered" evidence="16">
    <location>
        <begin position="327"/>
        <end position="384"/>
    </location>
</feature>
<feature type="compositionally biased region" description="Basic and acidic residues" evidence="16">
    <location>
        <begin position="327"/>
        <end position="350"/>
    </location>
</feature>
<dbReference type="InterPro" id="IPR015252">
    <property type="entry name" value="BRCA2_hlx"/>
</dbReference>
<dbReference type="Gene3D" id="6.10.70.10">
    <property type="match status" value="1"/>
</dbReference>
<dbReference type="Pfam" id="PF21318">
    <property type="entry name" value="BRCA2DBD_OB2"/>
    <property type="match status" value="1"/>
</dbReference>
<evidence type="ECO:0000256" key="5">
    <source>
        <dbReference type="ARBA" id="ARBA00022737"/>
    </source>
</evidence>
<feature type="repeat" description="BRCA2" evidence="15">
    <location>
        <begin position="2033"/>
        <end position="2067"/>
    </location>
</feature>
<dbReference type="Pfam" id="PF09103">
    <property type="entry name" value="BRCA-2_OB1"/>
    <property type="match status" value="1"/>
</dbReference>
<dbReference type="InterPro" id="IPR015188">
    <property type="entry name" value="BRCA2_OB_3"/>
</dbReference>
<dbReference type="OrthoDB" id="21095at2759"/>
<evidence type="ECO:0000256" key="4">
    <source>
        <dbReference type="ARBA" id="ARBA00022553"/>
    </source>
</evidence>
<feature type="compositionally biased region" description="Basic and acidic residues" evidence="16">
    <location>
        <begin position="457"/>
        <end position="470"/>
    </location>
</feature>
<dbReference type="CTD" id="675"/>
<name>A0A6P3ETA4_OCTDE</name>
<dbReference type="InterPro" id="IPR015525">
    <property type="entry name" value="BRCA2"/>
</dbReference>
<gene>
    <name evidence="19" type="primary">Brca2</name>
</gene>
<accession>A0A6P3ETA4</accession>
<reference evidence="19" key="1">
    <citation type="submission" date="2025-08" db="UniProtKB">
        <authorList>
            <consortium name="RefSeq"/>
        </authorList>
    </citation>
    <scope>IDENTIFICATION</scope>
</reference>
<dbReference type="CDD" id="cd04493">
    <property type="entry name" value="BRCA2DBD_OB1"/>
    <property type="match status" value="1"/>
</dbReference>
<evidence type="ECO:0000256" key="3">
    <source>
        <dbReference type="ARBA" id="ARBA00022490"/>
    </source>
</evidence>
<feature type="compositionally biased region" description="Low complexity" evidence="16">
    <location>
        <begin position="2426"/>
        <end position="2435"/>
    </location>
</feature>
<keyword evidence="5" id="KW-0677">Repeat</keyword>
<evidence type="ECO:0000256" key="12">
    <source>
        <dbReference type="ARBA" id="ARBA00023242"/>
    </source>
</evidence>
<evidence type="ECO:0000256" key="8">
    <source>
        <dbReference type="ARBA" id="ARBA00023125"/>
    </source>
</evidence>
<keyword evidence="10" id="KW-0234">DNA repair</keyword>
<dbReference type="SMART" id="SM01341">
    <property type="entry name" value="Tower"/>
    <property type="match status" value="1"/>
</dbReference>
<feature type="repeat" description="BRCA2" evidence="15">
    <location>
        <begin position="1414"/>
        <end position="1448"/>
    </location>
</feature>
<keyword evidence="6" id="KW-0227">DNA damage</keyword>
<dbReference type="GO" id="GO:0005813">
    <property type="term" value="C:centrosome"/>
    <property type="evidence" value="ECO:0007669"/>
    <property type="project" value="UniProtKB-SubCell"/>
</dbReference>
<evidence type="ECO:0000256" key="14">
    <source>
        <dbReference type="ARBA" id="ARBA00082814"/>
    </source>
</evidence>
<evidence type="ECO:0000256" key="15">
    <source>
        <dbReference type="PROSITE-ProRule" id="PRU00032"/>
    </source>
</evidence>
<feature type="region of interest" description="Disordered" evidence="16">
    <location>
        <begin position="2413"/>
        <end position="2441"/>
    </location>
</feature>
<dbReference type="GO" id="GO:0000724">
    <property type="term" value="P:double-strand break repair via homologous recombination"/>
    <property type="evidence" value="ECO:0007669"/>
    <property type="project" value="InterPro"/>
</dbReference>
<protein>
    <recommendedName>
        <fullName evidence="13">Breast cancer type 2 susceptibility protein homolog</fullName>
    </recommendedName>
    <alternativeName>
        <fullName evidence="14">Fanconi anemia group D1 protein homolog</fullName>
    </alternativeName>
</protein>
<dbReference type="GeneID" id="101587289"/>
<dbReference type="FunCoup" id="A0A6P3ETA4">
    <property type="interactions" value="995"/>
</dbReference>
<evidence type="ECO:0000256" key="11">
    <source>
        <dbReference type="ARBA" id="ARBA00023212"/>
    </source>
</evidence>